<comment type="subcellular location">
    <subcellularLocation>
        <location evidence="1">Nucleus</location>
    </subcellularLocation>
</comment>
<feature type="coiled-coil region" evidence="8">
    <location>
        <begin position="567"/>
        <end position="594"/>
    </location>
</feature>
<evidence type="ECO:0000256" key="8">
    <source>
        <dbReference type="SAM" id="Coils"/>
    </source>
</evidence>
<evidence type="ECO:0000256" key="9">
    <source>
        <dbReference type="SAM" id="MobiDB-lite"/>
    </source>
</evidence>
<reference evidence="11" key="1">
    <citation type="submission" date="2022-10" db="EMBL/GenBank/DDBJ databases">
        <title>Culturing micro-colonial fungi from biological soil crusts in the Mojave desert and describing Neophaeococcomyces mojavensis, and introducing the new genera and species Taxawa tesnikishii.</title>
        <authorList>
            <person name="Kurbessoian T."/>
            <person name="Stajich J.E."/>
        </authorList>
    </citation>
    <scope>NUCLEOTIDE SEQUENCE</scope>
    <source>
        <strain evidence="11">TK_35</strain>
    </source>
</reference>
<feature type="coiled-coil region" evidence="8">
    <location>
        <begin position="266"/>
        <end position="293"/>
    </location>
</feature>
<keyword evidence="7" id="KW-0131">Cell cycle</keyword>
<dbReference type="GO" id="GO:0008168">
    <property type="term" value="F:methyltransferase activity"/>
    <property type="evidence" value="ECO:0007669"/>
    <property type="project" value="UniProtKB-KW"/>
</dbReference>
<keyword evidence="5" id="KW-0498">Mitosis</keyword>
<keyword evidence="10" id="KW-0472">Membrane</keyword>
<dbReference type="GO" id="GO:0051315">
    <property type="term" value="P:attachment of mitotic spindle microtubules to kinetochore"/>
    <property type="evidence" value="ECO:0007669"/>
    <property type="project" value="TreeGrafter"/>
</dbReference>
<dbReference type="GO" id="GO:0032259">
    <property type="term" value="P:methylation"/>
    <property type="evidence" value="ECO:0007669"/>
    <property type="project" value="UniProtKB-KW"/>
</dbReference>
<dbReference type="PANTHER" id="PTHR23168">
    <property type="entry name" value="MITOTIC SPINDLE ASSEMBLY CHECKPOINT PROTEIN MAD1 MITOTIC ARREST DEFICIENT-LIKE PROTEIN 1"/>
    <property type="match status" value="1"/>
</dbReference>
<feature type="compositionally biased region" description="Polar residues" evidence="9">
    <location>
        <begin position="672"/>
        <end position="685"/>
    </location>
</feature>
<dbReference type="Proteomes" id="UP001172681">
    <property type="component" value="Unassembled WGS sequence"/>
</dbReference>
<dbReference type="GO" id="GO:0051301">
    <property type="term" value="P:cell division"/>
    <property type="evidence" value="ECO:0007669"/>
    <property type="project" value="UniProtKB-KW"/>
</dbReference>
<keyword evidence="10" id="KW-1133">Transmembrane helix</keyword>
<dbReference type="PANTHER" id="PTHR23168:SF0">
    <property type="entry name" value="MITOTIC SPINDLE ASSEMBLY CHECKPOINT PROTEIN MAD1"/>
    <property type="match status" value="1"/>
</dbReference>
<keyword evidence="11" id="KW-0808">Transferase</keyword>
<dbReference type="InterPro" id="IPR008672">
    <property type="entry name" value="Mad1"/>
</dbReference>
<feature type="compositionally biased region" description="Basic and acidic residues" evidence="9">
    <location>
        <begin position="686"/>
        <end position="698"/>
    </location>
</feature>
<dbReference type="Pfam" id="PF05557">
    <property type="entry name" value="MAD"/>
    <property type="match status" value="1"/>
</dbReference>
<dbReference type="Gene3D" id="6.10.250.90">
    <property type="match status" value="1"/>
</dbReference>
<evidence type="ECO:0000256" key="4">
    <source>
        <dbReference type="ARBA" id="ARBA00022618"/>
    </source>
</evidence>
<gene>
    <name evidence="11" type="primary">MAD1</name>
    <name evidence="11" type="ORF">H2204_003635</name>
</gene>
<dbReference type="GO" id="GO:0000776">
    <property type="term" value="C:kinetochore"/>
    <property type="evidence" value="ECO:0007669"/>
    <property type="project" value="TreeGrafter"/>
</dbReference>
<keyword evidence="6" id="KW-0539">Nucleus</keyword>
<evidence type="ECO:0000256" key="10">
    <source>
        <dbReference type="SAM" id="Phobius"/>
    </source>
</evidence>
<proteinExistence type="inferred from homology"/>
<keyword evidence="4" id="KW-0132">Cell division</keyword>
<evidence type="ECO:0000256" key="3">
    <source>
        <dbReference type="ARBA" id="ARBA00022019"/>
    </source>
</evidence>
<sequence length="948" mass="106660">MDYIPDRLVRGLKQARGATSTAGNTATATMKNGKITHAVGKLAQAGVVDDSEGALVNTGTTTSTIHSEKITHMATKLAQAGLSTDDDGTKSSSHGLATKYIIIIAVGSALVLLAALIGGCLCWRRYRRRRAYNVVSRGVDANDKRPKREKEDVFNADMGETENFNTEGSKLTERNFESGYDKVDTGYEDLRTRKSSRCDNEFTGIEATAIVDIEDLCLGSATERFWRSIIAPTSNICGGASDNPLPPLRHSRLRQSSVTRQDHSHDENLRAKINALEYELKNLNQERGLLALQHDKELREQQARAEADFKKYQAAEGAAQKAIQRQEAVARELREARDQWANEKTTLERKLRDLQDQASSHKEDAEDAQARLADEERHYRHQLDDVEAKRVALQETVDSVKQELEELSGQFDASQARLFERDAQVQSLEAEVSSLKSHSSDSEALTVLQNQLSDQVAHIRKLEQTNREQLGELRRLRETQRSVQVVEEQKHGLEIEIQVLKDVERQLSEAQIQKEILEDEKRTWTSLLERDGENEFESPEAVVKALIQQRIEYASVMDRLGNIESDLTEKDEIIKALEADKASLRTEVDKAKAAQAAQTEPASDNRAYKRLDRQRVLAVKEVEYLRAQLKTFDTEETMLMDNQNFDAQRSEQIKQLETLVDQYKAEVQSLHSELSKLETTPPTASKTEELRGTKRSAESQEPDGESNAQLGALLRKNKNLQIALQKTAQQSQMLATDLQATKGQLKALRDSSKTRILELRDNPTAQAETIKMTTLRTLKEENAGLLAQLRGEDLQGMKVVPVSTVDALKLDLKDMEMVVAEKEKRMRRQREIWTQKAAEFRDVIASVLGYKVNFLPNGKAKVSSMYYGRTHAADEDSDEEDDEHYIVFDGDNGTMKISGGPDGAFGEEIRDLVNFWVKEKKQIPCFLAAMTLEFYEKFTNNSGKLDGS</sequence>
<dbReference type="Gene3D" id="3.30.457.60">
    <property type="match status" value="1"/>
</dbReference>
<evidence type="ECO:0000256" key="6">
    <source>
        <dbReference type="ARBA" id="ARBA00023242"/>
    </source>
</evidence>
<dbReference type="SUPFAM" id="SSF75704">
    <property type="entry name" value="Mitotic arrest deficient-like 1, Mad1"/>
    <property type="match status" value="1"/>
</dbReference>
<dbReference type="AlphaFoldDB" id="A0AA38Y9F6"/>
<keyword evidence="8" id="KW-0175">Coiled coil</keyword>
<evidence type="ECO:0000256" key="2">
    <source>
        <dbReference type="ARBA" id="ARBA00008029"/>
    </source>
</evidence>
<dbReference type="EMBL" id="JAPDRN010000016">
    <property type="protein sequence ID" value="KAJ9639842.1"/>
    <property type="molecule type" value="Genomic_DNA"/>
</dbReference>
<keyword evidence="10" id="KW-0812">Transmembrane</keyword>
<keyword evidence="11" id="KW-0489">Methyltransferase</keyword>
<evidence type="ECO:0000256" key="1">
    <source>
        <dbReference type="ARBA" id="ARBA00004123"/>
    </source>
</evidence>
<protein>
    <recommendedName>
        <fullName evidence="3">Spindle assembly checkpoint component MAD1</fullName>
    </recommendedName>
</protein>
<organism evidence="11 12">
    <name type="scientific">Knufia peltigerae</name>
    <dbReference type="NCBI Taxonomy" id="1002370"/>
    <lineage>
        <taxon>Eukaryota</taxon>
        <taxon>Fungi</taxon>
        <taxon>Dikarya</taxon>
        <taxon>Ascomycota</taxon>
        <taxon>Pezizomycotina</taxon>
        <taxon>Eurotiomycetes</taxon>
        <taxon>Chaetothyriomycetidae</taxon>
        <taxon>Chaetothyriales</taxon>
        <taxon>Trichomeriaceae</taxon>
        <taxon>Knufia</taxon>
    </lineage>
</organism>
<feature type="coiled-coil region" evidence="8">
    <location>
        <begin position="805"/>
        <end position="832"/>
    </location>
</feature>
<evidence type="ECO:0000313" key="11">
    <source>
        <dbReference type="EMBL" id="KAJ9639842.1"/>
    </source>
</evidence>
<comment type="caution">
    <text evidence="11">The sequence shown here is derived from an EMBL/GenBank/DDBJ whole genome shotgun (WGS) entry which is preliminary data.</text>
</comment>
<evidence type="ECO:0000256" key="5">
    <source>
        <dbReference type="ARBA" id="ARBA00022776"/>
    </source>
</evidence>
<feature type="coiled-coil region" evidence="8">
    <location>
        <begin position="445"/>
        <end position="520"/>
    </location>
</feature>
<dbReference type="GO" id="GO:0005635">
    <property type="term" value="C:nuclear envelope"/>
    <property type="evidence" value="ECO:0007669"/>
    <property type="project" value="TreeGrafter"/>
</dbReference>
<feature type="coiled-coil region" evidence="8">
    <location>
        <begin position="319"/>
        <end position="417"/>
    </location>
</feature>
<feature type="region of interest" description="Disordered" evidence="9">
    <location>
        <begin position="672"/>
        <end position="706"/>
    </location>
</feature>
<evidence type="ECO:0000313" key="12">
    <source>
        <dbReference type="Proteomes" id="UP001172681"/>
    </source>
</evidence>
<comment type="similarity">
    <text evidence="2">Belongs to the MAD1 family.</text>
</comment>
<feature type="transmembrane region" description="Helical" evidence="10">
    <location>
        <begin position="100"/>
        <end position="123"/>
    </location>
</feature>
<dbReference type="GO" id="GO:0007094">
    <property type="term" value="P:mitotic spindle assembly checkpoint signaling"/>
    <property type="evidence" value="ECO:0007669"/>
    <property type="project" value="InterPro"/>
</dbReference>
<evidence type="ECO:0000256" key="7">
    <source>
        <dbReference type="ARBA" id="ARBA00023306"/>
    </source>
</evidence>
<keyword evidence="12" id="KW-1185">Reference proteome</keyword>
<name>A0AA38Y9F6_9EURO</name>
<dbReference type="GO" id="GO:0072686">
    <property type="term" value="C:mitotic spindle"/>
    <property type="evidence" value="ECO:0007669"/>
    <property type="project" value="TreeGrafter"/>
</dbReference>
<accession>A0AA38Y9F6</accession>